<reference evidence="1 2" key="1">
    <citation type="journal article" date="2020" name="Int. J. Syst. Evol. Microbiol.">
        <title>Reclassification of Streptomyces castelarensis and Streptomyces sporoclivatus as later heterotypic synonyms of Streptomyces antimycoticus.</title>
        <authorList>
            <person name="Komaki H."/>
            <person name="Tamura T."/>
        </authorList>
    </citation>
    <scope>NUCLEOTIDE SEQUENCE [LARGE SCALE GENOMIC DNA]</scope>
    <source>
        <strain evidence="1 2">NBRC 13459</strain>
    </source>
</reference>
<comment type="caution">
    <text evidence="1">The sequence shown here is derived from an EMBL/GenBank/DDBJ whole genome shotgun (WGS) entry which is preliminary data.</text>
</comment>
<name>A0A4D4L965_STRVO</name>
<organism evidence="1 2">
    <name type="scientific">Streptomyces violaceusniger</name>
    <dbReference type="NCBI Taxonomy" id="68280"/>
    <lineage>
        <taxon>Bacteria</taxon>
        <taxon>Bacillati</taxon>
        <taxon>Actinomycetota</taxon>
        <taxon>Actinomycetes</taxon>
        <taxon>Kitasatosporales</taxon>
        <taxon>Streptomycetaceae</taxon>
        <taxon>Streptomyces</taxon>
        <taxon>Streptomyces violaceusniger group</taxon>
    </lineage>
</organism>
<protein>
    <recommendedName>
        <fullName evidence="3">Transcriptional regulator</fullName>
    </recommendedName>
</protein>
<evidence type="ECO:0000313" key="1">
    <source>
        <dbReference type="EMBL" id="GDY55726.1"/>
    </source>
</evidence>
<dbReference type="AlphaFoldDB" id="A0A4D4L965"/>
<sequence>MAFAREAARLGIDASVSVRQLRRWENESPPPLPHPSQQAVLEATFGLPLAEMGFDVPSHRYSTVERTGDDGRVGVGVGGVAAFRARLADLYTVDHQSGGIPAKARAEQLEREITHVLNNSVYMSRVGRDLHTMLCELACHRAWFGYDGGPPEQARAACMEAMTAAQLIDEPLLQVRALNTLSLLSADTGRMWEATSAVENAYSLARRAGAGATVHLVISLREASAATHAGDSASAGRALSRAVSYQGRTDTDTDARAAERTAGRYCRTGRVPVVGVPQGGRGPPVGGRGAA</sequence>
<evidence type="ECO:0008006" key="3">
    <source>
        <dbReference type="Google" id="ProtNLM"/>
    </source>
</evidence>
<proteinExistence type="predicted"/>
<gene>
    <name evidence="1" type="ORF">SVIO_063490</name>
</gene>
<accession>A0A4D4L965</accession>
<dbReference type="EMBL" id="BJHW01000001">
    <property type="protein sequence ID" value="GDY55726.1"/>
    <property type="molecule type" value="Genomic_DNA"/>
</dbReference>
<keyword evidence="2" id="KW-1185">Reference proteome</keyword>
<dbReference type="Proteomes" id="UP000301309">
    <property type="component" value="Unassembled WGS sequence"/>
</dbReference>
<evidence type="ECO:0000313" key="2">
    <source>
        <dbReference type="Proteomes" id="UP000301309"/>
    </source>
</evidence>